<dbReference type="InterPro" id="IPR025751">
    <property type="entry name" value="RsbRD_N_dom"/>
</dbReference>
<sequence length="185" mass="21076">MDALFKKTIEEQRDKIIKKWFNQTVDSYPPDTAAFLKRQKDPFANPVGRTASRTLSALFDALTGETDREKLESILDPLIKIRALQNFTPSQAVFFVHGLKKIIRDLFPDSKKSAVLADLLDFESRIDSVGFIAFDLYMEKREKVYHLKALEVRNRTFTVFERAGLVAEPSPEEFEKFGDDPAAGA</sequence>
<gene>
    <name evidence="2" type="ORF">EPICR_10081</name>
</gene>
<dbReference type="EMBL" id="CAACVI010000001">
    <property type="protein sequence ID" value="VEN72582.1"/>
    <property type="molecule type" value="Genomic_DNA"/>
</dbReference>
<protein>
    <recommendedName>
        <fullName evidence="1">RsbT co-antagonist protein RsbRD N-terminal domain-containing protein</fullName>
    </recommendedName>
</protein>
<evidence type="ECO:0000313" key="2">
    <source>
        <dbReference type="EMBL" id="VEN72582.1"/>
    </source>
</evidence>
<organism evidence="2">
    <name type="scientific">uncultured Desulfobacteraceae bacterium</name>
    <dbReference type="NCBI Taxonomy" id="218296"/>
    <lineage>
        <taxon>Bacteria</taxon>
        <taxon>Pseudomonadati</taxon>
        <taxon>Thermodesulfobacteriota</taxon>
        <taxon>Desulfobacteria</taxon>
        <taxon>Desulfobacterales</taxon>
        <taxon>Desulfobacteraceae</taxon>
        <taxon>environmental samples</taxon>
    </lineage>
</organism>
<reference evidence="2" key="1">
    <citation type="submission" date="2019-01" db="EMBL/GenBank/DDBJ databases">
        <authorList>
            <consortium name="Genoscope - CEA"/>
            <person name="William W."/>
        </authorList>
    </citation>
    <scope>NUCLEOTIDE SEQUENCE</scope>
    <source>
        <strain evidence="2">CR-1</strain>
    </source>
</reference>
<dbReference type="Pfam" id="PF14361">
    <property type="entry name" value="RsbRD_N"/>
    <property type="match status" value="1"/>
</dbReference>
<name>A0A484HBL6_9BACT</name>
<evidence type="ECO:0000259" key="1">
    <source>
        <dbReference type="Pfam" id="PF14361"/>
    </source>
</evidence>
<dbReference type="AlphaFoldDB" id="A0A484HBL6"/>
<accession>A0A484HBL6</accession>
<proteinExistence type="predicted"/>
<feature type="domain" description="RsbT co-antagonist protein RsbRD N-terminal" evidence="1">
    <location>
        <begin position="15"/>
        <end position="146"/>
    </location>
</feature>